<comment type="caution">
    <text evidence="4">The sequence shown here is derived from an EMBL/GenBank/DDBJ whole genome shotgun (WGS) entry which is preliminary data.</text>
</comment>
<keyword evidence="2" id="KW-1133">Transmembrane helix</keyword>
<feature type="domain" description="PiggyBac transposable element-derived protein" evidence="3">
    <location>
        <begin position="3"/>
        <end position="300"/>
    </location>
</feature>
<dbReference type="VEuPathDB" id="FungiDB:PC110_g5653"/>
<keyword evidence="5" id="KW-1185">Reference proteome</keyword>
<keyword evidence="2" id="KW-0472">Membrane</keyword>
<keyword evidence="2" id="KW-0812">Transmembrane</keyword>
<dbReference type="Pfam" id="PF13843">
    <property type="entry name" value="DDE_Tnp_1_7"/>
    <property type="match status" value="1"/>
</dbReference>
<evidence type="ECO:0000256" key="2">
    <source>
        <dbReference type="SAM" id="Phobius"/>
    </source>
</evidence>
<dbReference type="PANTHER" id="PTHR46599">
    <property type="entry name" value="PIGGYBAC TRANSPOSABLE ELEMENT-DERIVED PROTEIN 4"/>
    <property type="match status" value="1"/>
</dbReference>
<proteinExistence type="predicted"/>
<feature type="region of interest" description="Disordered" evidence="1">
    <location>
        <begin position="384"/>
        <end position="412"/>
    </location>
</feature>
<dbReference type="EMBL" id="MJFZ01000096">
    <property type="protein sequence ID" value="RAW38091.1"/>
    <property type="molecule type" value="Genomic_DNA"/>
</dbReference>
<dbReference type="Proteomes" id="UP000251314">
    <property type="component" value="Unassembled WGS sequence"/>
</dbReference>
<dbReference type="OrthoDB" id="6077919at2759"/>
<gene>
    <name evidence="4" type="ORF">PC110_g5653</name>
</gene>
<evidence type="ECO:0000256" key="1">
    <source>
        <dbReference type="SAM" id="MobiDB-lite"/>
    </source>
</evidence>
<dbReference type="PANTHER" id="PTHR46599:SF3">
    <property type="entry name" value="PIGGYBAC TRANSPOSABLE ELEMENT-DERIVED PROTEIN 4"/>
    <property type="match status" value="1"/>
</dbReference>
<evidence type="ECO:0000259" key="3">
    <source>
        <dbReference type="Pfam" id="PF13843"/>
    </source>
</evidence>
<reference evidence="4 5" key="1">
    <citation type="submission" date="2018-01" db="EMBL/GenBank/DDBJ databases">
        <title>Draft genome of the strawberry crown rot pathogen Phytophthora cactorum.</title>
        <authorList>
            <person name="Armitage A.D."/>
            <person name="Lysoe E."/>
            <person name="Nellist C.F."/>
            <person name="Harrison R.J."/>
            <person name="Brurberg M.B."/>
        </authorList>
    </citation>
    <scope>NUCLEOTIDE SEQUENCE [LARGE SCALE GENOMIC DNA]</scope>
    <source>
        <strain evidence="4 5">10300</strain>
    </source>
</reference>
<dbReference type="AlphaFoldDB" id="A0A329SNJ5"/>
<feature type="compositionally biased region" description="Low complexity" evidence="1">
    <location>
        <begin position="395"/>
        <end position="412"/>
    </location>
</feature>
<dbReference type="InterPro" id="IPR029526">
    <property type="entry name" value="PGBD"/>
</dbReference>
<organism evidence="4 5">
    <name type="scientific">Phytophthora cactorum</name>
    <dbReference type="NCBI Taxonomy" id="29920"/>
    <lineage>
        <taxon>Eukaryota</taxon>
        <taxon>Sar</taxon>
        <taxon>Stramenopiles</taxon>
        <taxon>Oomycota</taxon>
        <taxon>Peronosporomycetes</taxon>
        <taxon>Peronosporales</taxon>
        <taxon>Peronosporaceae</taxon>
        <taxon>Phytophthora</taxon>
    </lineage>
</organism>
<evidence type="ECO:0000313" key="4">
    <source>
        <dbReference type="EMBL" id="RAW38091.1"/>
    </source>
</evidence>
<feature type="transmembrane region" description="Helical" evidence="2">
    <location>
        <begin position="12"/>
        <end position="33"/>
    </location>
</feature>
<sequence>MNTNARLNSMPIGTPFTLREIMTFLGILLYMVLINKGEYSNYWGTQVEDSSFGGSSVGLDNIMTIRCFKQLRQAFTFQYVPPDRPNQDQAASIRPLLNLLKSTGSKCVEVGRNVALDESSVASRSKFAKPLVLYNTMKPVGKHHFRIYMLCCTTSWISLNLRLHCRSTISDRLAGVTTPETAQALTEDSELSESSVIRQCVLEVVCPVYWSRRVVNSDNNYTSVQLLEALRVKGLYSGGTVRKSSAHFPRYVLTEKKKCSRGTSRQAVSSSHIIVAASWFDSAIVSVIFSAVSSTLTTVQRQIRFVADSPWRTGTPSRRYKKLGMVLVDVARANGFLTRKLVVNLSADRGLHRNYMVQLIAELFTGKWKEAPSEGVMRFTDTRPTNAASPQPPMSAVWSVGSSGVDGVAGSP</sequence>
<evidence type="ECO:0000313" key="5">
    <source>
        <dbReference type="Proteomes" id="UP000251314"/>
    </source>
</evidence>
<dbReference type="STRING" id="29920.A0A329SNJ5"/>
<accession>A0A329SNJ5</accession>
<name>A0A329SNJ5_9STRA</name>
<protein>
    <recommendedName>
        <fullName evidence="3">PiggyBac transposable element-derived protein domain-containing protein</fullName>
    </recommendedName>
</protein>